<keyword evidence="1" id="KW-1133">Transmembrane helix</keyword>
<protein>
    <submittedName>
        <fullName evidence="2">Uncharacterized protein</fullName>
    </submittedName>
</protein>
<accession>A0A9W7ECJ6</accession>
<gene>
    <name evidence="2" type="ORF">TrLO_g14530</name>
</gene>
<keyword evidence="1" id="KW-0472">Membrane</keyword>
<feature type="transmembrane region" description="Helical" evidence="1">
    <location>
        <begin position="102"/>
        <end position="124"/>
    </location>
</feature>
<proteinExistence type="predicted"/>
<sequence>MAILTRKNGFLMAGLFNFIIIIMSKGFSDNLARIDSLFDFNGCVSICLWGISYIALGESYDKSPLVSLAFASEKLFYVIRWLEFWGSYEGTVGDLVTADWPNIFFLGYGPGDLAFGLFFLKVYFDHREGGKIAVKDKGP</sequence>
<dbReference type="EMBL" id="BRXW01000680">
    <property type="protein sequence ID" value="GMH73743.1"/>
    <property type="molecule type" value="Genomic_DNA"/>
</dbReference>
<dbReference type="Proteomes" id="UP001165122">
    <property type="component" value="Unassembled WGS sequence"/>
</dbReference>
<comment type="caution">
    <text evidence="2">The sequence shown here is derived from an EMBL/GenBank/DDBJ whole genome shotgun (WGS) entry which is preliminary data.</text>
</comment>
<feature type="transmembrane region" description="Helical" evidence="1">
    <location>
        <begin position="38"/>
        <end position="56"/>
    </location>
</feature>
<keyword evidence="1" id="KW-0812">Transmembrane</keyword>
<organism evidence="2 3">
    <name type="scientific">Triparma laevis f. longispina</name>
    <dbReference type="NCBI Taxonomy" id="1714387"/>
    <lineage>
        <taxon>Eukaryota</taxon>
        <taxon>Sar</taxon>
        <taxon>Stramenopiles</taxon>
        <taxon>Ochrophyta</taxon>
        <taxon>Bolidophyceae</taxon>
        <taxon>Parmales</taxon>
        <taxon>Triparmaceae</taxon>
        <taxon>Triparma</taxon>
    </lineage>
</organism>
<name>A0A9W7ECJ6_9STRA</name>
<keyword evidence="3" id="KW-1185">Reference proteome</keyword>
<evidence type="ECO:0000313" key="2">
    <source>
        <dbReference type="EMBL" id="GMH73743.1"/>
    </source>
</evidence>
<evidence type="ECO:0000256" key="1">
    <source>
        <dbReference type="SAM" id="Phobius"/>
    </source>
</evidence>
<evidence type="ECO:0000313" key="3">
    <source>
        <dbReference type="Proteomes" id="UP001165122"/>
    </source>
</evidence>
<dbReference type="AlphaFoldDB" id="A0A9W7ECJ6"/>
<reference evidence="3" key="1">
    <citation type="journal article" date="2023" name="Commun. Biol.">
        <title>Genome analysis of Parmales, the sister group of diatoms, reveals the evolutionary specialization of diatoms from phago-mixotrophs to photoautotrophs.</title>
        <authorList>
            <person name="Ban H."/>
            <person name="Sato S."/>
            <person name="Yoshikawa S."/>
            <person name="Yamada K."/>
            <person name="Nakamura Y."/>
            <person name="Ichinomiya M."/>
            <person name="Sato N."/>
            <person name="Blanc-Mathieu R."/>
            <person name="Endo H."/>
            <person name="Kuwata A."/>
            <person name="Ogata H."/>
        </authorList>
    </citation>
    <scope>NUCLEOTIDE SEQUENCE [LARGE SCALE GENOMIC DNA]</scope>
    <source>
        <strain evidence="3">NIES 3700</strain>
    </source>
</reference>
<feature type="transmembrane region" description="Helical" evidence="1">
    <location>
        <begin position="9"/>
        <end position="26"/>
    </location>
</feature>